<sequence length="448" mass="50014">MKTVKQKQSRKLRMAGVPVAAAMIALSMTATGLIPPTNAYAQSAEQASAKTSVFKLSNSKALRKAADSGMVTPVNQSVTKNGVKITVTEVMLDEAQLAIGVMQHAPDGNKKFMIADLFLNGKEITESLNMLENEIDEQTASQTFQWANLGQLPDQCDVKLRLQLIADRKNWGANPAEEVEFDLKLTKSAVQSKTITPNATKTFGDTTVTVKQIVMSPLQTAVQVEVKRPLDEKYPEAKFPSFELTNEQGIAAEYYGYNGDRTGMIGQEDGMYVRDYVMLFAPFQTPPQSIKLAPAYRTIKLHETEEDVVKPMVKVPMDRKPTAEKPIVLEVGNSQRIKINDVEYLKDRTLVHYQTEGKGFYPLILEDEKGEAIYLNDRNSLKRQDDFGLKVYPFTGWEQTLVDPETDTFVAQFPALDPVRKLTFTMSEQEPLKKSYLPELAITVPITS</sequence>
<dbReference type="EMBL" id="JAUMKJ010000034">
    <property type="protein sequence ID" value="MDO3679967.1"/>
    <property type="molecule type" value="Genomic_DNA"/>
</dbReference>
<dbReference type="Pfam" id="PF18705">
    <property type="entry name" value="DUF5643"/>
    <property type="match status" value="1"/>
</dbReference>
<feature type="chain" id="PRO_5045608865" evidence="1">
    <location>
        <begin position="42"/>
        <end position="448"/>
    </location>
</feature>
<feature type="domain" description="DUF4179" evidence="2">
    <location>
        <begin position="11"/>
        <end position="101"/>
    </location>
</feature>
<dbReference type="InterPro" id="IPR040680">
    <property type="entry name" value="DUF5643"/>
</dbReference>
<comment type="caution">
    <text evidence="4">The sequence shown here is derived from an EMBL/GenBank/DDBJ whole genome shotgun (WGS) entry which is preliminary data.</text>
</comment>
<evidence type="ECO:0000256" key="1">
    <source>
        <dbReference type="SAM" id="SignalP"/>
    </source>
</evidence>
<name>A0ABT8VG65_9BACL</name>
<protein>
    <submittedName>
        <fullName evidence="4">DUF4179 domain-containing protein</fullName>
    </submittedName>
</protein>
<accession>A0ABT8VG65</accession>
<proteinExistence type="predicted"/>
<organism evidence="4 5">
    <name type="scientific">Paenibacillus ehimensis</name>
    <dbReference type="NCBI Taxonomy" id="79264"/>
    <lineage>
        <taxon>Bacteria</taxon>
        <taxon>Bacillati</taxon>
        <taxon>Bacillota</taxon>
        <taxon>Bacilli</taxon>
        <taxon>Bacillales</taxon>
        <taxon>Paenibacillaceae</taxon>
        <taxon>Paenibacillus</taxon>
    </lineage>
</organism>
<evidence type="ECO:0000313" key="4">
    <source>
        <dbReference type="EMBL" id="MDO3679967.1"/>
    </source>
</evidence>
<dbReference type="Pfam" id="PF13786">
    <property type="entry name" value="DUF4179"/>
    <property type="match status" value="1"/>
</dbReference>
<evidence type="ECO:0000259" key="2">
    <source>
        <dbReference type="Pfam" id="PF13786"/>
    </source>
</evidence>
<evidence type="ECO:0000259" key="3">
    <source>
        <dbReference type="Pfam" id="PF18705"/>
    </source>
</evidence>
<evidence type="ECO:0000313" key="5">
    <source>
        <dbReference type="Proteomes" id="UP001168883"/>
    </source>
</evidence>
<keyword evidence="1" id="KW-0732">Signal</keyword>
<keyword evidence="5" id="KW-1185">Reference proteome</keyword>
<dbReference type="RefSeq" id="WP_302880211.1">
    <property type="nucleotide sequence ID" value="NZ_JARLKN010000137.1"/>
</dbReference>
<dbReference type="InterPro" id="IPR025436">
    <property type="entry name" value="DUF4179"/>
</dbReference>
<feature type="signal peptide" evidence="1">
    <location>
        <begin position="1"/>
        <end position="41"/>
    </location>
</feature>
<reference evidence="4" key="1">
    <citation type="submission" date="2023-07" db="EMBL/GenBank/DDBJ databases">
        <authorList>
            <person name="Aktuganov G."/>
            <person name="Boyko T."/>
            <person name="Delegan Y."/>
            <person name="Galimzianova N."/>
            <person name="Gilvanova E."/>
            <person name="Korobov V."/>
            <person name="Kuzmina L."/>
            <person name="Melentiev A."/>
            <person name="Milman P."/>
            <person name="Ryabova A."/>
            <person name="Stupak E."/>
            <person name="Yasakov T."/>
            <person name="Zharikova N."/>
            <person name="Zhurenko E."/>
        </authorList>
    </citation>
    <scope>NUCLEOTIDE SEQUENCE</scope>
    <source>
        <strain evidence="4">IB-739</strain>
    </source>
</reference>
<feature type="domain" description="DUF5643" evidence="3">
    <location>
        <begin position="192"/>
        <end position="304"/>
    </location>
</feature>
<dbReference type="Gene3D" id="2.60.40.1630">
    <property type="entry name" value="bacillus anthracis domain"/>
    <property type="match status" value="1"/>
</dbReference>
<gene>
    <name evidence="4" type="ORF">Q3C12_23435</name>
</gene>
<dbReference type="Proteomes" id="UP001168883">
    <property type="component" value="Unassembled WGS sequence"/>
</dbReference>